<proteinExistence type="predicted"/>
<dbReference type="Proteomes" id="UP000198683">
    <property type="component" value="Unassembled WGS sequence"/>
</dbReference>
<dbReference type="OrthoDB" id="2599042at2"/>
<reference evidence="2 3" key="1">
    <citation type="submission" date="2016-10" db="EMBL/GenBank/DDBJ databases">
        <authorList>
            <person name="de Groot N.N."/>
        </authorList>
    </citation>
    <scope>NUCLEOTIDE SEQUENCE [LARGE SCALE GENOMIC DNA]</scope>
    <source>
        <strain evidence="2 3">CGMCC 4.5681</strain>
    </source>
</reference>
<dbReference type="STRING" id="683260.SAMN05421874_12185"/>
<evidence type="ECO:0000313" key="2">
    <source>
        <dbReference type="EMBL" id="SDL43132.1"/>
    </source>
</evidence>
<dbReference type="InterPro" id="IPR037401">
    <property type="entry name" value="SnoaL-like"/>
</dbReference>
<feature type="domain" description="SnoaL-like" evidence="1">
    <location>
        <begin position="13"/>
        <end position="138"/>
    </location>
</feature>
<evidence type="ECO:0000259" key="1">
    <source>
        <dbReference type="Pfam" id="PF13577"/>
    </source>
</evidence>
<name>A0A1G9K0C7_9ACTN</name>
<keyword evidence="3" id="KW-1185">Reference proteome</keyword>
<dbReference type="AlphaFoldDB" id="A0A1G9K0C7"/>
<accession>A0A1G9K0C7</accession>
<protein>
    <submittedName>
        <fullName evidence="2">SnoaL-like domain-containing protein</fullName>
    </submittedName>
</protein>
<dbReference type="InterPro" id="IPR032710">
    <property type="entry name" value="NTF2-like_dom_sf"/>
</dbReference>
<dbReference type="Gene3D" id="3.10.450.50">
    <property type="match status" value="1"/>
</dbReference>
<dbReference type="RefSeq" id="WP_090770638.1">
    <property type="nucleotide sequence ID" value="NZ_FNFB01000021.1"/>
</dbReference>
<gene>
    <name evidence="2" type="ORF">SAMN05421874_12185</name>
</gene>
<organism evidence="2 3">
    <name type="scientific">Nonomuraea maritima</name>
    <dbReference type="NCBI Taxonomy" id="683260"/>
    <lineage>
        <taxon>Bacteria</taxon>
        <taxon>Bacillati</taxon>
        <taxon>Actinomycetota</taxon>
        <taxon>Actinomycetes</taxon>
        <taxon>Streptosporangiales</taxon>
        <taxon>Streptosporangiaceae</taxon>
        <taxon>Nonomuraea</taxon>
    </lineage>
</organism>
<sequence>MPESFATLAPSPSEARIEVIETCTRMAVYADRRAWALLRGLFAEQALLDYTSLNGGEPVRLTPEEIVEAWSATLGGFDATQHLVANHLVHIDGERAVCTASFQATHRLATPHGAPLWTLGGDYRWELARADGRWLITSVVMTATWGDGNKDLPAHAAG</sequence>
<evidence type="ECO:0000313" key="3">
    <source>
        <dbReference type="Proteomes" id="UP000198683"/>
    </source>
</evidence>
<dbReference type="Pfam" id="PF13577">
    <property type="entry name" value="SnoaL_4"/>
    <property type="match status" value="1"/>
</dbReference>
<dbReference type="EMBL" id="FNFB01000021">
    <property type="protein sequence ID" value="SDL43132.1"/>
    <property type="molecule type" value="Genomic_DNA"/>
</dbReference>
<dbReference type="CDD" id="cd00531">
    <property type="entry name" value="NTF2_like"/>
    <property type="match status" value="1"/>
</dbReference>
<dbReference type="SUPFAM" id="SSF54427">
    <property type="entry name" value="NTF2-like"/>
    <property type="match status" value="1"/>
</dbReference>